<evidence type="ECO:0000313" key="2">
    <source>
        <dbReference type="EMBL" id="CAA9512982.1"/>
    </source>
</evidence>
<feature type="non-terminal residue" evidence="2">
    <location>
        <position position="87"/>
    </location>
</feature>
<keyword evidence="2" id="KW-0689">Ribosomal protein</keyword>
<feature type="compositionally biased region" description="Basic and acidic residues" evidence="1">
    <location>
        <begin position="63"/>
        <end position="73"/>
    </location>
</feature>
<organism evidence="2">
    <name type="scientific">uncultured Sphingomonas sp</name>
    <dbReference type="NCBI Taxonomy" id="158754"/>
    <lineage>
        <taxon>Bacteria</taxon>
        <taxon>Pseudomonadati</taxon>
        <taxon>Pseudomonadota</taxon>
        <taxon>Alphaproteobacteria</taxon>
        <taxon>Sphingomonadales</taxon>
        <taxon>Sphingomonadaceae</taxon>
        <taxon>Sphingomonas</taxon>
        <taxon>environmental samples</taxon>
    </lineage>
</organism>
<name>A0A6J4T4K1_9SPHN</name>
<reference evidence="2" key="1">
    <citation type="submission" date="2020-02" db="EMBL/GenBank/DDBJ databases">
        <authorList>
            <person name="Meier V. D."/>
        </authorList>
    </citation>
    <scope>NUCLEOTIDE SEQUENCE</scope>
    <source>
        <strain evidence="2">AVDCRST_MAG62</strain>
    </source>
</reference>
<feature type="compositionally biased region" description="Basic and acidic residues" evidence="1">
    <location>
        <begin position="15"/>
        <end position="51"/>
    </location>
</feature>
<sequence>GEHAASQEAHPPQRSSDRNQRRARRSHPDLHQGRRERAGLRRQDGCRRSTEEGAAGAGARRGAWRDPQEHGEPEVLPPDQANFGAQL</sequence>
<keyword evidence="2" id="KW-0687">Ribonucleoprotein</keyword>
<dbReference type="EMBL" id="CADCWB010000078">
    <property type="protein sequence ID" value="CAA9512982.1"/>
    <property type="molecule type" value="Genomic_DNA"/>
</dbReference>
<proteinExistence type="predicted"/>
<dbReference type="GO" id="GO:0005840">
    <property type="term" value="C:ribosome"/>
    <property type="evidence" value="ECO:0007669"/>
    <property type="project" value="UniProtKB-KW"/>
</dbReference>
<feature type="non-terminal residue" evidence="2">
    <location>
        <position position="1"/>
    </location>
</feature>
<protein>
    <submittedName>
        <fullName evidence="2">SSU ribosomal protein S20p</fullName>
    </submittedName>
</protein>
<feature type="region of interest" description="Disordered" evidence="1">
    <location>
        <begin position="1"/>
        <end position="87"/>
    </location>
</feature>
<dbReference type="AlphaFoldDB" id="A0A6J4T4K1"/>
<gene>
    <name evidence="2" type="ORF">AVDCRST_MAG62-642</name>
</gene>
<evidence type="ECO:0000256" key="1">
    <source>
        <dbReference type="SAM" id="MobiDB-lite"/>
    </source>
</evidence>
<accession>A0A6J4T4K1</accession>